<sequence length="340" mass="39633">MLLWNESCLINERKKISENIVKWSGTKDIFLNCISVPYNSTEIFLEIIEKYIRQNENIIYITNEKMGNVDIIKNIKKYTHFTDYCYVKGCKSNSNCKLQICNFENASKLEDKFELVIYDDISSFSLYNKYEICKLISKLTHEDSKVIIYSIESIVENSKKVFLPAKNEGLIIEPRSILTRLNMNKEMPFLVYDYLKWSISIGKKTIIYVPSKYKIDKVALYMHKYCKSLAQDVVCFAKGESNKKLIYKFLQTKNSILITNCFEETALNAKNSELIVYFADDVNFTYKEFVYLCGSVGRGEKDLKEEVILVSNIETEEIEKAKSITSNFNREAWNMGLLKI</sequence>
<dbReference type="Proteomes" id="UP000077384">
    <property type="component" value="Unassembled WGS sequence"/>
</dbReference>
<proteinExistence type="predicted"/>
<accession>A0A166T9P5</accession>
<dbReference type="InterPro" id="IPR027417">
    <property type="entry name" value="P-loop_NTPase"/>
</dbReference>
<dbReference type="SUPFAM" id="SSF52540">
    <property type="entry name" value="P-loop containing nucleoside triphosphate hydrolases"/>
    <property type="match status" value="1"/>
</dbReference>
<dbReference type="EMBL" id="LITQ01000013">
    <property type="protein sequence ID" value="OAA93417.1"/>
    <property type="molecule type" value="Genomic_DNA"/>
</dbReference>
<protein>
    <submittedName>
        <fullName evidence="1">Uncharacterized protein</fullName>
    </submittedName>
</protein>
<dbReference type="AlphaFoldDB" id="A0A166T9P5"/>
<reference evidence="2 4" key="2">
    <citation type="journal article" date="2016" name="Front. Microbiol.">
        <title>Industrial Acetogenic Biocatalysts: A Comparative Metabolic and Genomic Analysis.</title>
        <authorList>
            <person name="Bengelsdorf F."/>
            <person name="Poehlein A."/>
            <person name="Sonja S."/>
            <person name="Erz C."/>
            <person name="Hummel T."/>
            <person name="Hoffmeister S."/>
            <person name="Daniel R."/>
            <person name="Durre P."/>
        </authorList>
    </citation>
    <scope>NUCLEOTIDE SEQUENCE [LARGE SCALE GENOMIC DNA]</scope>
    <source>
        <strain evidence="2 4">PTA-10522</strain>
    </source>
</reference>
<dbReference type="EMBL" id="LROR01000057">
    <property type="protein sequence ID" value="OBR92445.1"/>
    <property type="molecule type" value="Genomic_DNA"/>
</dbReference>
<reference evidence="1 3" key="1">
    <citation type="journal article" date="2015" name="Biotechnol. Bioeng.">
        <title>Genome sequence and phenotypic characterization of Caulobacter segnis.</title>
        <authorList>
            <person name="Patel S."/>
            <person name="Fletcher B."/>
            <person name="Scott D.C."/>
            <person name="Ely B."/>
        </authorList>
    </citation>
    <scope>NUCLEOTIDE SEQUENCE [LARGE SCALE GENOMIC DNA]</scope>
    <source>
        <strain evidence="1 3">PS02</strain>
    </source>
</reference>
<evidence type="ECO:0000313" key="3">
    <source>
        <dbReference type="Proteomes" id="UP000077384"/>
    </source>
</evidence>
<dbReference type="RefSeq" id="WP_063555573.1">
    <property type="nucleotide sequence ID" value="NZ_LITQ01000013.1"/>
</dbReference>
<organism evidence="1 3">
    <name type="scientific">Clostridium coskatii</name>
    <dbReference type="NCBI Taxonomy" id="1705578"/>
    <lineage>
        <taxon>Bacteria</taxon>
        <taxon>Bacillati</taxon>
        <taxon>Bacillota</taxon>
        <taxon>Clostridia</taxon>
        <taxon>Eubacteriales</taxon>
        <taxon>Clostridiaceae</taxon>
        <taxon>Clostridium</taxon>
    </lineage>
</organism>
<evidence type="ECO:0000313" key="4">
    <source>
        <dbReference type="Proteomes" id="UP000093694"/>
    </source>
</evidence>
<dbReference type="Gene3D" id="3.40.50.300">
    <property type="entry name" value="P-loop containing nucleotide triphosphate hydrolases"/>
    <property type="match status" value="1"/>
</dbReference>
<comment type="caution">
    <text evidence="1">The sequence shown here is derived from an EMBL/GenBank/DDBJ whole genome shotgun (WGS) entry which is preliminary data.</text>
</comment>
<dbReference type="PATRIC" id="fig|1705578.3.peg.495"/>
<evidence type="ECO:0000313" key="1">
    <source>
        <dbReference type="EMBL" id="OAA93417.1"/>
    </source>
</evidence>
<dbReference type="Proteomes" id="UP000093694">
    <property type="component" value="Unassembled WGS sequence"/>
</dbReference>
<gene>
    <name evidence="2" type="ORF">CLCOS_29070</name>
    <name evidence="1" type="ORF">WX73_00110</name>
</gene>
<evidence type="ECO:0000313" key="2">
    <source>
        <dbReference type="EMBL" id="OBR92445.1"/>
    </source>
</evidence>
<name>A0A166T9P5_9CLOT</name>
<keyword evidence="4" id="KW-1185">Reference proteome</keyword>